<organism evidence="10 11">
    <name type="scientific">Colletotrichum zoysiae</name>
    <dbReference type="NCBI Taxonomy" id="1216348"/>
    <lineage>
        <taxon>Eukaryota</taxon>
        <taxon>Fungi</taxon>
        <taxon>Dikarya</taxon>
        <taxon>Ascomycota</taxon>
        <taxon>Pezizomycotina</taxon>
        <taxon>Sordariomycetes</taxon>
        <taxon>Hypocreomycetidae</taxon>
        <taxon>Glomerellales</taxon>
        <taxon>Glomerellaceae</taxon>
        <taxon>Colletotrichum</taxon>
        <taxon>Colletotrichum graminicola species complex</taxon>
    </lineage>
</organism>
<name>A0AAD9M8A3_9PEZI</name>
<evidence type="ECO:0000256" key="4">
    <source>
        <dbReference type="ARBA" id="ARBA00022679"/>
    </source>
</evidence>
<accession>A0AAD9M8A3</accession>
<reference evidence="10" key="1">
    <citation type="submission" date="2021-06" db="EMBL/GenBank/DDBJ databases">
        <title>Comparative genomics, transcriptomics and evolutionary studies reveal genomic signatures of adaptation to plant cell wall in hemibiotrophic fungi.</title>
        <authorList>
            <consortium name="DOE Joint Genome Institute"/>
            <person name="Baroncelli R."/>
            <person name="Diaz J.F."/>
            <person name="Benocci T."/>
            <person name="Peng M."/>
            <person name="Battaglia E."/>
            <person name="Haridas S."/>
            <person name="Andreopoulos W."/>
            <person name="Labutti K."/>
            <person name="Pangilinan J."/>
            <person name="Floch G.L."/>
            <person name="Makela M.R."/>
            <person name="Henrissat B."/>
            <person name="Grigoriev I.V."/>
            <person name="Crouch J.A."/>
            <person name="De Vries R.P."/>
            <person name="Sukno S.A."/>
            <person name="Thon M.R."/>
        </authorList>
    </citation>
    <scope>NUCLEOTIDE SEQUENCE</scope>
    <source>
        <strain evidence="10">MAFF235873</strain>
    </source>
</reference>
<keyword evidence="4" id="KW-0808">Transferase</keyword>
<comment type="pathway">
    <text evidence="2">Secondary metabolite biosynthesis.</text>
</comment>
<evidence type="ECO:0000256" key="2">
    <source>
        <dbReference type="ARBA" id="ARBA00005179"/>
    </source>
</evidence>
<dbReference type="AlphaFoldDB" id="A0AAD9M8A3"/>
<dbReference type="GO" id="GO:0008374">
    <property type="term" value="F:O-acyltransferase activity"/>
    <property type="evidence" value="ECO:0007669"/>
    <property type="project" value="InterPro"/>
</dbReference>
<evidence type="ECO:0000256" key="5">
    <source>
        <dbReference type="ARBA" id="ARBA00022692"/>
    </source>
</evidence>
<evidence type="ECO:0000313" key="10">
    <source>
        <dbReference type="EMBL" id="KAK2033165.1"/>
    </source>
</evidence>
<keyword evidence="5 8" id="KW-0812">Transmembrane</keyword>
<evidence type="ECO:0000313" key="11">
    <source>
        <dbReference type="Proteomes" id="UP001232148"/>
    </source>
</evidence>
<feature type="transmembrane region" description="Helical" evidence="8">
    <location>
        <begin position="256"/>
        <end position="272"/>
    </location>
</feature>
<evidence type="ECO:0000259" key="9">
    <source>
        <dbReference type="Pfam" id="PF13813"/>
    </source>
</evidence>
<keyword evidence="6 8" id="KW-1133">Transmembrane helix</keyword>
<dbReference type="EMBL" id="MU842824">
    <property type="protein sequence ID" value="KAK2033165.1"/>
    <property type="molecule type" value="Genomic_DNA"/>
</dbReference>
<feature type="transmembrane region" description="Helical" evidence="8">
    <location>
        <begin position="61"/>
        <end position="81"/>
    </location>
</feature>
<proteinExistence type="inferred from homology"/>
<dbReference type="GO" id="GO:0006629">
    <property type="term" value="P:lipid metabolic process"/>
    <property type="evidence" value="ECO:0007669"/>
    <property type="project" value="InterPro"/>
</dbReference>
<dbReference type="InterPro" id="IPR032805">
    <property type="entry name" value="Wax_synthase_dom"/>
</dbReference>
<feature type="domain" description="Wax synthase" evidence="9">
    <location>
        <begin position="184"/>
        <end position="260"/>
    </location>
</feature>
<evidence type="ECO:0000256" key="8">
    <source>
        <dbReference type="SAM" id="Phobius"/>
    </source>
</evidence>
<protein>
    <recommendedName>
        <fullName evidence="9">Wax synthase domain-containing protein</fullName>
    </recommendedName>
</protein>
<feature type="transmembrane region" description="Helical" evidence="8">
    <location>
        <begin position="224"/>
        <end position="244"/>
    </location>
</feature>
<gene>
    <name evidence="10" type="ORF">LX32DRAFT_679970</name>
</gene>
<dbReference type="Proteomes" id="UP001232148">
    <property type="component" value="Unassembled WGS sequence"/>
</dbReference>
<comment type="similarity">
    <text evidence="3">Belongs to the wax synthase family.</text>
</comment>
<dbReference type="GO" id="GO:0016020">
    <property type="term" value="C:membrane"/>
    <property type="evidence" value="ECO:0007669"/>
    <property type="project" value="UniProtKB-SubCell"/>
</dbReference>
<comment type="caution">
    <text evidence="10">The sequence shown here is derived from an EMBL/GenBank/DDBJ whole genome shotgun (WGS) entry which is preliminary data.</text>
</comment>
<keyword evidence="11" id="KW-1185">Reference proteome</keyword>
<evidence type="ECO:0000256" key="3">
    <source>
        <dbReference type="ARBA" id="ARBA00007282"/>
    </source>
</evidence>
<evidence type="ECO:0000256" key="7">
    <source>
        <dbReference type="ARBA" id="ARBA00023136"/>
    </source>
</evidence>
<dbReference type="PANTHER" id="PTHR31595:SF57">
    <property type="entry name" value="OS04G0481900 PROTEIN"/>
    <property type="match status" value="1"/>
</dbReference>
<dbReference type="PANTHER" id="PTHR31595">
    <property type="entry name" value="LONG-CHAIN-ALCOHOL O-FATTY-ACYLTRANSFERASE 3-RELATED"/>
    <property type="match status" value="1"/>
</dbReference>
<evidence type="ECO:0000256" key="1">
    <source>
        <dbReference type="ARBA" id="ARBA00004141"/>
    </source>
</evidence>
<evidence type="ECO:0000256" key="6">
    <source>
        <dbReference type="ARBA" id="ARBA00022989"/>
    </source>
</evidence>
<dbReference type="Pfam" id="PF13813">
    <property type="entry name" value="MBOAT_2"/>
    <property type="match status" value="1"/>
</dbReference>
<comment type="subcellular location">
    <subcellularLocation>
        <location evidence="1">Membrane</location>
        <topology evidence="1">Multi-pass membrane protein</topology>
    </subcellularLocation>
</comment>
<keyword evidence="7 8" id="KW-0472">Membrane</keyword>
<dbReference type="InterPro" id="IPR044851">
    <property type="entry name" value="Wax_synthase"/>
</dbReference>
<sequence>MANNILVTCAQVLSAPALLLFALNAPSVCYRNGATRALATLLTACAAGSVVATVKIAHPSLAFMTGLLESWTVVWAAVLLLRHNPVEDARRRRWSAEPRHDGEYEDGGVVWQRYPRRSWMARLAWTLSLLISFRGVGWQFGNPGAHGVFALVHTTGQLAGPSPALDLQQYNPSPWGPLGAIIEHGLTGLWGVTWHNYFKFGFQSASDLAVPRTNSPRLKPLLRLLRMFWTFLLSGMMHYCGSYMLPGPTQPSNELLFFVLQGVAVMLQILVYDQFVDKRYRRVLNPLLVSAWLCWTEPLIFGDQRSGGMWTIS</sequence>